<evidence type="ECO:0000259" key="3">
    <source>
        <dbReference type="PROSITE" id="PS50003"/>
    </source>
</evidence>
<dbReference type="SUPFAM" id="SSF50729">
    <property type="entry name" value="PH domain-like"/>
    <property type="match status" value="1"/>
</dbReference>
<evidence type="ECO:0000313" key="5">
    <source>
        <dbReference type="EMBL" id="TPX54824.1"/>
    </source>
</evidence>
<dbReference type="AlphaFoldDB" id="A0A507DSV3"/>
<name>A0A507DSV3_9FUNG</name>
<feature type="compositionally biased region" description="Polar residues" evidence="2">
    <location>
        <begin position="128"/>
        <end position="140"/>
    </location>
</feature>
<dbReference type="GO" id="GO:0005737">
    <property type="term" value="C:cytoplasm"/>
    <property type="evidence" value="ECO:0007669"/>
    <property type="project" value="TreeGrafter"/>
</dbReference>
<dbReference type="GO" id="GO:0048312">
    <property type="term" value="P:intracellular distribution of mitochondria"/>
    <property type="evidence" value="ECO:0007669"/>
    <property type="project" value="TreeGrafter"/>
</dbReference>
<dbReference type="Proteomes" id="UP000318582">
    <property type="component" value="Unassembled WGS sequence"/>
</dbReference>
<dbReference type="Pfam" id="PF12807">
    <property type="entry name" value="eIF3_p135"/>
    <property type="match status" value="1"/>
</dbReference>
<dbReference type="PANTHER" id="PTHR12601">
    <property type="entry name" value="EUKARYOTIC TRANSLATION INITIATION FACTOR 3 SUBUNIT EIF-3"/>
    <property type="match status" value="1"/>
</dbReference>
<dbReference type="SMART" id="SM00233">
    <property type="entry name" value="PH"/>
    <property type="match status" value="1"/>
</dbReference>
<sequence>MLATNPSGTSPLKQGWVLKKGGSGFLAHWRLKYLVLAGGSEYTKGDARLLVYDQVDQSRPPKHEIWLRDATVDILVGNKTSGVKKGAAPFIVSDRKRKFYFAAQTRGDRDDWLAILKAPSPTHHASRATITGARSASRLATQAPGMRRSNSVRYRSYSRQREDDAMSTCSFETDVQDTSDAVSVYSMASSRAVGSSMEDGRSSVASSRVETLSFCSEPVLTPQELTLMGNSNASSASYRNEDGFTFRDTFRRRRAPVSDTFAQTFTEPELWNARYQALLATLCTTEEAVLRQDIALQDLIGQFREAAQQIARRMVDEYHLGKSAVAGKGRPMSPGSSETLSMDGPLGVGQSGEVVQDGIVARFACEYDECSIEQLQQSHAQTSHELLALNSITQASFRGHSAPLLHTILMVLIDYKGFRIVAYADTNTDQQPICVHNLCRDPPKTEEGASERLTKVGQVLGLKSHVVKIGEERRVACALARDVEVHFHPSSKLYYASNLHSLFPPDALALTSPATPPTQVLRPEFLSLHTASLTCDAFTSSAGATRRERETNDAEVARAVKSLRGVHVPAFVARLDALEIRVVDSRGLVGEMHAAGINVRYLGHVARLSTLPYIRSLARTEICARSFKSLFQTRIRSAIMHFKSVGATNIDEEMKTYAVGMFSGVLGGGDKSRRYFEERLRGEMESKFEYTMTWAVFEELHKPSLFLAMQSHCGVSFAETTDYDFSQAAPIPRSSFLSFTPRIKQPIGLSQLLSSTSPTPEDERLAYHLARHFKSLGPNSKLSRSDASSAALAQVSAHYNATQRYEEARLYAQASVSAATRNSCLAGLAMGLLIEAIAKEGKEGDERKIVGIYEQAVGIVLWHCGNDHPVVMGLHDRMAGVYERSEKFAKALEYYGCSLKVAEKALGKNHLVTAGYLVKIGSLYHSLNNPTESIARFTEALHLYQGLNAALPLVAHLHYHFAQPLGERGDLDSAITHSQRARRMYEKVFGQADPRTVEACRQVAKLVLMPYGRYEGVLTPVIRNAYKEAVGCYEKVFRFVKSSRSGACEGRKSLVSVVEAVPTNPSPPLLGTSSYPTPISGPLITPTMLHPLPQHPRSLLHSLTRQIISLKLRLVDSPQHREIVRTLRAQNKDKVLSSGEARGVVLRLAAVSPSVYLDGVMGRIEEGDGSAVDELGVVLMLTEGEIVGLDG</sequence>
<feature type="region of interest" description="Disordered" evidence="2">
    <location>
        <begin position="124"/>
        <end position="149"/>
    </location>
</feature>
<evidence type="ECO:0000256" key="1">
    <source>
        <dbReference type="ARBA" id="ARBA00022490"/>
    </source>
</evidence>
<dbReference type="InterPro" id="IPR033646">
    <property type="entry name" value="CLU-central"/>
</dbReference>
<protein>
    <recommendedName>
        <fullName evidence="7">PH domain-containing protein</fullName>
    </recommendedName>
</protein>
<dbReference type="InterPro" id="IPR001849">
    <property type="entry name" value="PH_domain"/>
</dbReference>
<feature type="domain" description="Clu" evidence="4">
    <location>
        <begin position="239"/>
        <end position="510"/>
    </location>
</feature>
<dbReference type="Gene3D" id="2.30.29.30">
    <property type="entry name" value="Pleckstrin-homology domain (PH domain)/Phosphotyrosine-binding domain (PTB)"/>
    <property type="match status" value="1"/>
</dbReference>
<dbReference type="PANTHER" id="PTHR12601:SF6">
    <property type="entry name" value="CLUSTERED MITOCHONDRIA PROTEIN HOMOLOG"/>
    <property type="match status" value="1"/>
</dbReference>
<dbReference type="CDD" id="cd00821">
    <property type="entry name" value="PH"/>
    <property type="match status" value="1"/>
</dbReference>
<evidence type="ECO:0008006" key="7">
    <source>
        <dbReference type="Google" id="ProtNLM"/>
    </source>
</evidence>
<dbReference type="Gene3D" id="1.25.40.10">
    <property type="entry name" value="Tetratricopeptide repeat domain"/>
    <property type="match status" value="1"/>
</dbReference>
<proteinExistence type="predicted"/>
<dbReference type="SUPFAM" id="SSF48452">
    <property type="entry name" value="TPR-like"/>
    <property type="match status" value="2"/>
</dbReference>
<comment type="caution">
    <text evidence="5">The sequence shown here is derived from an EMBL/GenBank/DDBJ whole genome shotgun (WGS) entry which is preliminary data.</text>
</comment>
<dbReference type="PROSITE" id="PS50003">
    <property type="entry name" value="PH_DOMAIN"/>
    <property type="match status" value="1"/>
</dbReference>
<evidence type="ECO:0000313" key="6">
    <source>
        <dbReference type="Proteomes" id="UP000318582"/>
    </source>
</evidence>
<dbReference type="Pfam" id="PF00169">
    <property type="entry name" value="PH"/>
    <property type="match status" value="1"/>
</dbReference>
<accession>A0A507DSV3</accession>
<dbReference type="InterPro" id="IPR011990">
    <property type="entry name" value="TPR-like_helical_dom_sf"/>
</dbReference>
<keyword evidence="1" id="KW-0963">Cytoplasm</keyword>
<dbReference type="STRING" id="109895.A0A507DSV3"/>
<dbReference type="EMBL" id="QEAQ01000136">
    <property type="protein sequence ID" value="TPX54824.1"/>
    <property type="molecule type" value="Genomic_DNA"/>
</dbReference>
<keyword evidence="6" id="KW-1185">Reference proteome</keyword>
<evidence type="ECO:0000256" key="2">
    <source>
        <dbReference type="SAM" id="MobiDB-lite"/>
    </source>
</evidence>
<dbReference type="PROSITE" id="PS51823">
    <property type="entry name" value="CLU"/>
    <property type="match status" value="1"/>
</dbReference>
<dbReference type="InterPro" id="IPR025697">
    <property type="entry name" value="CLU_dom"/>
</dbReference>
<dbReference type="GO" id="GO:0003729">
    <property type="term" value="F:mRNA binding"/>
    <property type="evidence" value="ECO:0007669"/>
    <property type="project" value="TreeGrafter"/>
</dbReference>
<organism evidence="5 6">
    <name type="scientific">Powellomyces hirtus</name>
    <dbReference type="NCBI Taxonomy" id="109895"/>
    <lineage>
        <taxon>Eukaryota</taxon>
        <taxon>Fungi</taxon>
        <taxon>Fungi incertae sedis</taxon>
        <taxon>Chytridiomycota</taxon>
        <taxon>Chytridiomycota incertae sedis</taxon>
        <taxon>Chytridiomycetes</taxon>
        <taxon>Spizellomycetales</taxon>
        <taxon>Powellomycetaceae</taxon>
        <taxon>Powellomyces</taxon>
    </lineage>
</organism>
<feature type="domain" description="PH" evidence="3">
    <location>
        <begin position="10"/>
        <end position="121"/>
    </location>
</feature>
<reference evidence="5 6" key="1">
    <citation type="journal article" date="2019" name="Sci. Rep.">
        <title>Comparative genomics of chytrid fungi reveal insights into the obligate biotrophic and pathogenic lifestyle of Synchytrium endobioticum.</title>
        <authorList>
            <person name="van de Vossenberg B.T.L.H."/>
            <person name="Warris S."/>
            <person name="Nguyen H.D.T."/>
            <person name="van Gent-Pelzer M.P.E."/>
            <person name="Joly D.L."/>
            <person name="van de Geest H.C."/>
            <person name="Bonants P.J.M."/>
            <person name="Smith D.S."/>
            <person name="Levesque C.A."/>
            <person name="van der Lee T.A.J."/>
        </authorList>
    </citation>
    <scope>NUCLEOTIDE SEQUENCE [LARGE SCALE GENOMIC DNA]</scope>
    <source>
        <strain evidence="5 6">CBS 809.83</strain>
    </source>
</reference>
<dbReference type="InterPro" id="IPR011993">
    <property type="entry name" value="PH-like_dom_sf"/>
</dbReference>
<evidence type="ECO:0000259" key="4">
    <source>
        <dbReference type="PROSITE" id="PS51823"/>
    </source>
</evidence>
<dbReference type="Pfam" id="PF13424">
    <property type="entry name" value="TPR_12"/>
    <property type="match status" value="1"/>
</dbReference>
<dbReference type="InterPro" id="IPR027523">
    <property type="entry name" value="CLU_prot"/>
</dbReference>
<gene>
    <name evidence="5" type="ORF">PhCBS80983_g05714</name>
</gene>
<dbReference type="CDD" id="cd15466">
    <property type="entry name" value="CLU-central"/>
    <property type="match status" value="1"/>
</dbReference>
<dbReference type="Pfam" id="PF13236">
    <property type="entry name" value="CLU"/>
    <property type="match status" value="1"/>
</dbReference>